<reference evidence="1" key="1">
    <citation type="submission" date="2021-05" db="EMBL/GenBank/DDBJ databases">
        <authorList>
            <person name="Scholz U."/>
            <person name="Mascher M."/>
            <person name="Fiebig A."/>
        </authorList>
    </citation>
    <scope>NUCLEOTIDE SEQUENCE [LARGE SCALE GENOMIC DNA]</scope>
</reference>
<sequence>MTAKTLRKEGGTDCIENERGAGCREAKRLALVKIRTLMTSGGSICKKPGSNGQKPVGYNSKLNRAIRRILKYHACKKALRDAMRKQSEAKEEHYGRIPDPVVHTTFKETKFGDLITTSRDFPCSIVSIALFDGDTMLFACSGIPLPRGRSKLEMTRYLTSARLATEYKNRQYRDDKLKIIVCFPNGRKKGGLLELCNHHIAIVTLLDRQASHPLGMELQPEYPSEGDEMLSVGRAFESGCLMDAKVKLAPLCEGQFDEVRLDPPNSHELVSLWKPVSGDEGRPLAVLGGPVLGKDNRIIGMSIDVDKNGAYVSLILLKHLIRYLEYFQILIPKEPHDDNSCPKDFYTVIPSAFVSKIYRLKHLGYPMPPPLMLEFNGELLNRFEDFFGDVRTWKGYPFGSPVRHVEPVWRHLRKDVVKDISRRVVSIASFHGYERYFACTGLLIKWHGCTVVLTSASLVRSCNDEDRYGDDIDNDLEIEVFLPPKQRASGKLELYSLKYNIAIVSLEKKFISICPEDISSKYSTRKSSAKVVAVGSEPSQGLLMASIGEVKRLDKDCKLDCRDLKLSTCKIKKAGIGGPLINIDGSFVGMNFCDGRKLTPFLPRSKIVQVLRSKINLPLPSKRGVDAPVHIKGAPGGISYRWLVPKAYWYHGLLDVDRNEHKHIGRVLQ</sequence>
<protein>
    <submittedName>
        <fullName evidence="1">Uncharacterized protein</fullName>
    </submittedName>
</protein>
<dbReference type="Proteomes" id="UP001732700">
    <property type="component" value="Chromosome 5D"/>
</dbReference>
<evidence type="ECO:0000313" key="1">
    <source>
        <dbReference type="EnsemblPlants" id="AVESA.00010b.r2.5DG0936520.1.CDS"/>
    </source>
</evidence>
<accession>A0ACD5Y9T1</accession>
<organism evidence="1 2">
    <name type="scientific">Avena sativa</name>
    <name type="common">Oat</name>
    <dbReference type="NCBI Taxonomy" id="4498"/>
    <lineage>
        <taxon>Eukaryota</taxon>
        <taxon>Viridiplantae</taxon>
        <taxon>Streptophyta</taxon>
        <taxon>Embryophyta</taxon>
        <taxon>Tracheophyta</taxon>
        <taxon>Spermatophyta</taxon>
        <taxon>Magnoliopsida</taxon>
        <taxon>Liliopsida</taxon>
        <taxon>Poales</taxon>
        <taxon>Poaceae</taxon>
        <taxon>BOP clade</taxon>
        <taxon>Pooideae</taxon>
        <taxon>Poodae</taxon>
        <taxon>Poeae</taxon>
        <taxon>Poeae Chloroplast Group 1 (Aveneae type)</taxon>
        <taxon>Aveninae</taxon>
        <taxon>Avena</taxon>
    </lineage>
</organism>
<keyword evidence="2" id="KW-1185">Reference proteome</keyword>
<reference evidence="1" key="2">
    <citation type="submission" date="2025-09" db="UniProtKB">
        <authorList>
            <consortium name="EnsemblPlants"/>
        </authorList>
    </citation>
    <scope>IDENTIFICATION</scope>
</reference>
<proteinExistence type="predicted"/>
<evidence type="ECO:0000313" key="2">
    <source>
        <dbReference type="Proteomes" id="UP001732700"/>
    </source>
</evidence>
<dbReference type="EnsemblPlants" id="AVESA.00010b.r2.5DG0936520.1">
    <property type="protein sequence ID" value="AVESA.00010b.r2.5DG0936520.1.CDS"/>
    <property type="gene ID" value="AVESA.00010b.r2.5DG0936520"/>
</dbReference>
<name>A0ACD5Y9T1_AVESA</name>